<evidence type="ECO:0000256" key="1">
    <source>
        <dbReference type="ARBA" id="ARBA00004141"/>
    </source>
</evidence>
<keyword evidence="6" id="KW-0443">Lipid metabolism</keyword>
<dbReference type="InterPro" id="IPR050324">
    <property type="entry name" value="CDP-alcohol_PTase-I"/>
</dbReference>
<dbReference type="Gene3D" id="1.20.120.1760">
    <property type="match status" value="1"/>
</dbReference>
<evidence type="ECO:0000256" key="10">
    <source>
        <dbReference type="SAM" id="Phobius"/>
    </source>
</evidence>
<feature type="transmembrane region" description="Helical" evidence="10">
    <location>
        <begin position="15"/>
        <end position="35"/>
    </location>
</feature>
<keyword evidence="5 10" id="KW-1133">Transmembrane helix</keyword>
<sequence>MASTICFATRPVRHIPNIISVLRILLVIPVVVLLLDERYGAALLLFAIAGISDGVDGFLAKRFAWQSRLGSILDPLADKLLLVCSFLSLAWLGLIPLALVVAVMLRDLMIVLGAIAFHYRYGRFEMQPTRVSKVNTFFQIVLVLAVVFYHGEFAHIPWIVEALVFIVWATTLISGANYVWIWGRRALVTPSGSNKGGEE</sequence>
<keyword evidence="2" id="KW-0444">Lipid biosynthesis</keyword>
<accession>A0A3B1A122</accession>
<evidence type="ECO:0000256" key="8">
    <source>
        <dbReference type="ARBA" id="ARBA00023209"/>
    </source>
</evidence>
<name>A0A3B1A122_9ZZZZ</name>
<dbReference type="GO" id="GO:0032049">
    <property type="term" value="P:cardiolipin biosynthetic process"/>
    <property type="evidence" value="ECO:0007669"/>
    <property type="project" value="TreeGrafter"/>
</dbReference>
<keyword evidence="9" id="KW-1208">Phospholipid metabolism</keyword>
<dbReference type="InterPro" id="IPR000462">
    <property type="entry name" value="CDP-OH_P_trans"/>
</dbReference>
<evidence type="ECO:0000256" key="5">
    <source>
        <dbReference type="ARBA" id="ARBA00022989"/>
    </source>
</evidence>
<dbReference type="PANTHER" id="PTHR14269">
    <property type="entry name" value="CDP-DIACYLGLYCEROL--GLYCEROL-3-PHOSPHATE 3-PHOSPHATIDYLTRANSFERASE-RELATED"/>
    <property type="match status" value="1"/>
</dbReference>
<dbReference type="AlphaFoldDB" id="A0A3B1A122"/>
<keyword evidence="7 10" id="KW-0472">Membrane</keyword>
<dbReference type="GO" id="GO:0008444">
    <property type="term" value="F:CDP-diacylglycerol-glycerol-3-phosphate 3-phosphatidyltransferase activity"/>
    <property type="evidence" value="ECO:0007669"/>
    <property type="project" value="UniProtKB-EC"/>
</dbReference>
<evidence type="ECO:0000256" key="2">
    <source>
        <dbReference type="ARBA" id="ARBA00022516"/>
    </source>
</evidence>
<feature type="transmembrane region" description="Helical" evidence="10">
    <location>
        <begin position="41"/>
        <end position="59"/>
    </location>
</feature>
<feature type="transmembrane region" description="Helical" evidence="10">
    <location>
        <begin position="80"/>
        <end position="99"/>
    </location>
</feature>
<dbReference type="GO" id="GO:0016020">
    <property type="term" value="C:membrane"/>
    <property type="evidence" value="ECO:0007669"/>
    <property type="project" value="UniProtKB-SubCell"/>
</dbReference>
<dbReference type="EC" id="2.7.8.5" evidence="11"/>
<dbReference type="GO" id="GO:0005739">
    <property type="term" value="C:mitochondrion"/>
    <property type="evidence" value="ECO:0007669"/>
    <property type="project" value="TreeGrafter"/>
</dbReference>
<evidence type="ECO:0000313" key="11">
    <source>
        <dbReference type="EMBL" id="VAW99575.1"/>
    </source>
</evidence>
<keyword evidence="8" id="KW-0594">Phospholipid biosynthesis</keyword>
<reference evidence="11" key="1">
    <citation type="submission" date="2018-06" db="EMBL/GenBank/DDBJ databases">
        <authorList>
            <person name="Zhirakovskaya E."/>
        </authorList>
    </citation>
    <scope>NUCLEOTIDE SEQUENCE</scope>
</reference>
<protein>
    <submittedName>
        <fullName evidence="11">CDP-diacylglycerol--glycerol-3-phosphate 3-phosphatidyltransferase</fullName>
        <ecNumber evidence="11">2.7.8.5</ecNumber>
    </submittedName>
</protein>
<gene>
    <name evidence="11" type="ORF">MNBD_GAMMA20-2348</name>
</gene>
<evidence type="ECO:0000256" key="9">
    <source>
        <dbReference type="ARBA" id="ARBA00023264"/>
    </source>
</evidence>
<comment type="subcellular location">
    <subcellularLocation>
        <location evidence="1">Membrane</location>
        <topology evidence="1">Multi-pass membrane protein</topology>
    </subcellularLocation>
</comment>
<evidence type="ECO:0000256" key="4">
    <source>
        <dbReference type="ARBA" id="ARBA00022692"/>
    </source>
</evidence>
<evidence type="ECO:0000256" key="6">
    <source>
        <dbReference type="ARBA" id="ARBA00023098"/>
    </source>
</evidence>
<dbReference type="EMBL" id="UOFU01000177">
    <property type="protein sequence ID" value="VAW99575.1"/>
    <property type="molecule type" value="Genomic_DNA"/>
</dbReference>
<dbReference type="PANTHER" id="PTHR14269:SF60">
    <property type="entry name" value="CARDIOLIPIN SYNTHASE (CMP-FORMING)"/>
    <property type="match status" value="1"/>
</dbReference>
<organism evidence="11">
    <name type="scientific">hydrothermal vent metagenome</name>
    <dbReference type="NCBI Taxonomy" id="652676"/>
    <lineage>
        <taxon>unclassified sequences</taxon>
        <taxon>metagenomes</taxon>
        <taxon>ecological metagenomes</taxon>
    </lineage>
</organism>
<feature type="transmembrane region" description="Helical" evidence="10">
    <location>
        <begin position="156"/>
        <end position="181"/>
    </location>
</feature>
<dbReference type="InterPro" id="IPR043130">
    <property type="entry name" value="CDP-OH_PTrfase_TM_dom"/>
</dbReference>
<evidence type="ECO:0000256" key="7">
    <source>
        <dbReference type="ARBA" id="ARBA00023136"/>
    </source>
</evidence>
<keyword evidence="4 10" id="KW-0812">Transmembrane</keyword>
<dbReference type="GO" id="GO:0043337">
    <property type="term" value="F:cardiolipin synthase (CMP-forming)"/>
    <property type="evidence" value="ECO:0007669"/>
    <property type="project" value="TreeGrafter"/>
</dbReference>
<keyword evidence="3 11" id="KW-0808">Transferase</keyword>
<feature type="transmembrane region" description="Helical" evidence="10">
    <location>
        <begin position="134"/>
        <end position="150"/>
    </location>
</feature>
<dbReference type="Pfam" id="PF01066">
    <property type="entry name" value="CDP-OH_P_transf"/>
    <property type="match status" value="1"/>
</dbReference>
<evidence type="ECO:0000256" key="3">
    <source>
        <dbReference type="ARBA" id="ARBA00022679"/>
    </source>
</evidence>
<dbReference type="PIRSF" id="PIRSF000847">
    <property type="entry name" value="Phos_ph_gly_syn"/>
    <property type="match status" value="1"/>
</dbReference>
<dbReference type="InterPro" id="IPR004570">
    <property type="entry name" value="Phosphatidylglycerol_P_synth"/>
</dbReference>
<proteinExistence type="predicted"/>